<gene>
    <name evidence="1" type="ORF">CR513_16450</name>
</gene>
<dbReference type="AlphaFoldDB" id="A0A371HCC2"/>
<comment type="caution">
    <text evidence="1">The sequence shown here is derived from an EMBL/GenBank/DDBJ whole genome shotgun (WGS) entry which is preliminary data.</text>
</comment>
<feature type="non-terminal residue" evidence="1">
    <location>
        <position position="1"/>
    </location>
</feature>
<protein>
    <submittedName>
        <fullName evidence="1">Uncharacterized protein</fullName>
    </submittedName>
</protein>
<proteinExistence type="predicted"/>
<sequence length="59" mass="6796">MEMEIGLKCKTGTQSMLCKQAIVVVTYKNEKLEDYCNGWLILGLYNATYDYFIHPTQGQ</sequence>
<evidence type="ECO:0000313" key="2">
    <source>
        <dbReference type="Proteomes" id="UP000257109"/>
    </source>
</evidence>
<accession>A0A371HCC2</accession>
<keyword evidence="2" id="KW-1185">Reference proteome</keyword>
<name>A0A371HCC2_MUCPR</name>
<evidence type="ECO:0000313" key="1">
    <source>
        <dbReference type="EMBL" id="RDY00377.1"/>
    </source>
</evidence>
<dbReference type="EMBL" id="QJKJ01003011">
    <property type="protein sequence ID" value="RDY00377.1"/>
    <property type="molecule type" value="Genomic_DNA"/>
</dbReference>
<organism evidence="1 2">
    <name type="scientific">Mucuna pruriens</name>
    <name type="common">Velvet bean</name>
    <name type="synonym">Dolichos pruriens</name>
    <dbReference type="NCBI Taxonomy" id="157652"/>
    <lineage>
        <taxon>Eukaryota</taxon>
        <taxon>Viridiplantae</taxon>
        <taxon>Streptophyta</taxon>
        <taxon>Embryophyta</taxon>
        <taxon>Tracheophyta</taxon>
        <taxon>Spermatophyta</taxon>
        <taxon>Magnoliopsida</taxon>
        <taxon>eudicotyledons</taxon>
        <taxon>Gunneridae</taxon>
        <taxon>Pentapetalae</taxon>
        <taxon>rosids</taxon>
        <taxon>fabids</taxon>
        <taxon>Fabales</taxon>
        <taxon>Fabaceae</taxon>
        <taxon>Papilionoideae</taxon>
        <taxon>50 kb inversion clade</taxon>
        <taxon>NPAAA clade</taxon>
        <taxon>indigoferoid/millettioid clade</taxon>
        <taxon>Phaseoleae</taxon>
        <taxon>Mucuna</taxon>
    </lineage>
</organism>
<dbReference type="Proteomes" id="UP000257109">
    <property type="component" value="Unassembled WGS sequence"/>
</dbReference>
<dbReference type="OrthoDB" id="1436059at2759"/>
<reference evidence="1" key="1">
    <citation type="submission" date="2018-05" db="EMBL/GenBank/DDBJ databases">
        <title>Draft genome of Mucuna pruriens seed.</title>
        <authorList>
            <person name="Nnadi N.E."/>
            <person name="Vos R."/>
            <person name="Hasami M.H."/>
            <person name="Devisetty U.K."/>
            <person name="Aguiy J.C."/>
        </authorList>
    </citation>
    <scope>NUCLEOTIDE SEQUENCE [LARGE SCALE GENOMIC DNA]</scope>
    <source>
        <strain evidence="1">JCA_2017</strain>
    </source>
</reference>